<feature type="transmembrane region" description="Helical" evidence="2">
    <location>
        <begin position="35"/>
        <end position="58"/>
    </location>
</feature>
<dbReference type="GO" id="GO:0005886">
    <property type="term" value="C:plasma membrane"/>
    <property type="evidence" value="ECO:0007669"/>
    <property type="project" value="TreeGrafter"/>
</dbReference>
<keyword evidence="2" id="KW-0472">Membrane</keyword>
<dbReference type="PANTHER" id="PTHR24372:SF77">
    <property type="entry name" value="G-PROTEIN COUPLED RECEPTORS FAMILY 1 PROFILE DOMAIN-CONTAINING PROTEIN"/>
    <property type="match status" value="1"/>
</dbReference>
<evidence type="ECO:0008006" key="5">
    <source>
        <dbReference type="Google" id="ProtNLM"/>
    </source>
</evidence>
<keyword evidence="2" id="KW-0812">Transmembrane</keyword>
<evidence type="ECO:0000313" key="4">
    <source>
        <dbReference type="Proteomes" id="UP000708208"/>
    </source>
</evidence>
<dbReference type="OrthoDB" id="2101615at2759"/>
<feature type="compositionally biased region" description="Polar residues" evidence="1">
    <location>
        <begin position="125"/>
        <end position="137"/>
    </location>
</feature>
<evidence type="ECO:0000256" key="2">
    <source>
        <dbReference type="SAM" id="Phobius"/>
    </source>
</evidence>
<reference evidence="3" key="1">
    <citation type="submission" date="2021-06" db="EMBL/GenBank/DDBJ databases">
        <authorList>
            <person name="Hodson N. C."/>
            <person name="Mongue J. A."/>
            <person name="Jaron S. K."/>
        </authorList>
    </citation>
    <scope>NUCLEOTIDE SEQUENCE</scope>
</reference>
<dbReference type="EMBL" id="CAJVCH010555729">
    <property type="protein sequence ID" value="CAG7830405.1"/>
    <property type="molecule type" value="Genomic_DNA"/>
</dbReference>
<evidence type="ECO:0000256" key="1">
    <source>
        <dbReference type="SAM" id="MobiDB-lite"/>
    </source>
</evidence>
<feature type="compositionally biased region" description="Gly residues" evidence="1">
    <location>
        <begin position="144"/>
        <end position="155"/>
    </location>
</feature>
<evidence type="ECO:0000313" key="3">
    <source>
        <dbReference type="EMBL" id="CAG7830405.1"/>
    </source>
</evidence>
<dbReference type="GO" id="GO:0008528">
    <property type="term" value="F:G protein-coupled peptide receptor activity"/>
    <property type="evidence" value="ECO:0007669"/>
    <property type="project" value="TreeGrafter"/>
</dbReference>
<name>A0A8J2LXG5_9HEXA</name>
<sequence length="198" mass="21343">MNLSKNSDGFGGLEVAVTPISFVEYHSSVAIPSTMYAWLAVFVLPVNSALNPIIYTMTTKLFKQQMSKLTVGFRKKLRRPGQLDDSTASSSFFYRNRTTRRTFTTSFGSSLRNSSMKQSSRRTTVRSPGHSQKSLPGQSPVCGNGNGSSSVGGSGQIHPISTNVISSPVAMTVVATSMSDVYKSNSSPVRTITTIVPM</sequence>
<comment type="caution">
    <text evidence="3">The sequence shown here is derived from an EMBL/GenBank/DDBJ whole genome shotgun (WGS) entry which is preliminary data.</text>
</comment>
<dbReference type="SUPFAM" id="SSF81321">
    <property type="entry name" value="Family A G protein-coupled receptor-like"/>
    <property type="match status" value="1"/>
</dbReference>
<feature type="region of interest" description="Disordered" evidence="1">
    <location>
        <begin position="104"/>
        <end position="155"/>
    </location>
</feature>
<organism evidence="3 4">
    <name type="scientific">Allacma fusca</name>
    <dbReference type="NCBI Taxonomy" id="39272"/>
    <lineage>
        <taxon>Eukaryota</taxon>
        <taxon>Metazoa</taxon>
        <taxon>Ecdysozoa</taxon>
        <taxon>Arthropoda</taxon>
        <taxon>Hexapoda</taxon>
        <taxon>Collembola</taxon>
        <taxon>Symphypleona</taxon>
        <taxon>Sminthuridae</taxon>
        <taxon>Allacma</taxon>
    </lineage>
</organism>
<dbReference type="Proteomes" id="UP000708208">
    <property type="component" value="Unassembled WGS sequence"/>
</dbReference>
<keyword evidence="2" id="KW-1133">Transmembrane helix</keyword>
<gene>
    <name evidence="3" type="ORF">AFUS01_LOCUS40210</name>
</gene>
<dbReference type="PANTHER" id="PTHR24372">
    <property type="entry name" value="GLYCOPROTEIN HORMONE RECEPTOR"/>
    <property type="match status" value="1"/>
</dbReference>
<dbReference type="GO" id="GO:0009755">
    <property type="term" value="P:hormone-mediated signaling pathway"/>
    <property type="evidence" value="ECO:0007669"/>
    <property type="project" value="TreeGrafter"/>
</dbReference>
<accession>A0A8J2LXG5</accession>
<dbReference type="AlphaFoldDB" id="A0A8J2LXG5"/>
<proteinExistence type="predicted"/>
<dbReference type="GO" id="GO:0007189">
    <property type="term" value="P:adenylate cyclase-activating G protein-coupled receptor signaling pathway"/>
    <property type="evidence" value="ECO:0007669"/>
    <property type="project" value="TreeGrafter"/>
</dbReference>
<keyword evidence="4" id="KW-1185">Reference proteome</keyword>
<protein>
    <recommendedName>
        <fullName evidence="5">G-protein coupled receptors family 1 profile domain-containing protein</fullName>
    </recommendedName>
</protein>